<dbReference type="Proteomes" id="UP000290624">
    <property type="component" value="Unassembled WGS sequence"/>
</dbReference>
<keyword evidence="2" id="KW-0812">Transmembrane</keyword>
<feature type="region of interest" description="Disordered" evidence="1">
    <location>
        <begin position="69"/>
        <end position="91"/>
    </location>
</feature>
<evidence type="ECO:0000256" key="2">
    <source>
        <dbReference type="SAM" id="Phobius"/>
    </source>
</evidence>
<gene>
    <name evidence="3" type="ORF">C1706_13050</name>
</gene>
<evidence type="ECO:0000313" key="4">
    <source>
        <dbReference type="Proteomes" id="UP000290624"/>
    </source>
</evidence>
<feature type="transmembrane region" description="Helical" evidence="2">
    <location>
        <begin position="30"/>
        <end position="55"/>
    </location>
</feature>
<reference evidence="3 4" key="1">
    <citation type="submission" date="2018-01" db="EMBL/GenBank/DDBJ databases">
        <title>Lactibacter flavus gen. nov., sp. nov., a novel bacterium of the family Propionibacteriaceae isolated from raw milk and dairy products.</title>
        <authorList>
            <person name="Wenning M."/>
            <person name="Breitenwieser F."/>
            <person name="Huptas C."/>
            <person name="von Neubeck M."/>
            <person name="Busse H.-J."/>
            <person name="Scherer S."/>
        </authorList>
    </citation>
    <scope>NUCLEOTIDE SEQUENCE [LARGE SCALE GENOMIC DNA]</scope>
    <source>
        <strain evidence="3 4">VG341</strain>
    </source>
</reference>
<keyword evidence="2" id="KW-0472">Membrane</keyword>
<dbReference type="AlphaFoldDB" id="A0A4Q2EF60"/>
<accession>A0A4Q2EF60</accession>
<name>A0A4Q2EF60_9ACTN</name>
<keyword evidence="4" id="KW-1185">Reference proteome</keyword>
<comment type="caution">
    <text evidence="3">The sequence shown here is derived from an EMBL/GenBank/DDBJ whole genome shotgun (WGS) entry which is preliminary data.</text>
</comment>
<protein>
    <submittedName>
        <fullName evidence="3">Uncharacterized protein</fullName>
    </submittedName>
</protein>
<dbReference type="EMBL" id="PPCV01000011">
    <property type="protein sequence ID" value="RXW31236.1"/>
    <property type="molecule type" value="Genomic_DNA"/>
</dbReference>
<evidence type="ECO:0000256" key="1">
    <source>
        <dbReference type="SAM" id="MobiDB-lite"/>
    </source>
</evidence>
<evidence type="ECO:0000313" key="3">
    <source>
        <dbReference type="EMBL" id="RXW31236.1"/>
    </source>
</evidence>
<organism evidence="3 4">
    <name type="scientific">Propioniciclava flava</name>
    <dbReference type="NCBI Taxonomy" id="2072026"/>
    <lineage>
        <taxon>Bacteria</taxon>
        <taxon>Bacillati</taxon>
        <taxon>Actinomycetota</taxon>
        <taxon>Actinomycetes</taxon>
        <taxon>Propionibacteriales</taxon>
        <taxon>Propionibacteriaceae</taxon>
        <taxon>Propioniciclava</taxon>
    </lineage>
</organism>
<sequence length="91" mass="9786">MLVLAHAGVTMAWSNVQQTTPTPPWVTTATMVFSSLLTVLMFAAPMLLVIGVVLIRLAAVLEATLNAASAPEEPEEFFDGDDQTAWAPEDR</sequence>
<feature type="compositionally biased region" description="Acidic residues" evidence="1">
    <location>
        <begin position="72"/>
        <end position="82"/>
    </location>
</feature>
<proteinExistence type="predicted"/>
<keyword evidence="2" id="KW-1133">Transmembrane helix</keyword>